<gene>
    <name evidence="1" type="ORF">HOP40_14900</name>
</gene>
<evidence type="ECO:0008006" key="3">
    <source>
        <dbReference type="Google" id="ProtNLM"/>
    </source>
</evidence>
<evidence type="ECO:0000313" key="1">
    <source>
        <dbReference type="EMBL" id="QJY46946.1"/>
    </source>
</evidence>
<dbReference type="EMBL" id="CP053564">
    <property type="protein sequence ID" value="QJY46946.1"/>
    <property type="molecule type" value="Genomic_DNA"/>
</dbReference>
<dbReference type="RefSeq" id="WP_172158938.1">
    <property type="nucleotide sequence ID" value="NZ_CP053564.1"/>
</dbReference>
<dbReference type="KEGG" id="pbro:HOP40_14900"/>
<name>A0A6M6JHM8_9PSEU</name>
<dbReference type="Proteomes" id="UP000505377">
    <property type="component" value="Chromosome"/>
</dbReference>
<dbReference type="AlphaFoldDB" id="A0A6M6JHM8"/>
<proteinExistence type="predicted"/>
<protein>
    <recommendedName>
        <fullName evidence="3">Plasmid replication, integration and excision activator</fullName>
    </recommendedName>
</protein>
<organism evidence="1 2">
    <name type="scientific">Pseudonocardia broussonetiae</name>
    <dbReference type="NCBI Taxonomy" id="2736640"/>
    <lineage>
        <taxon>Bacteria</taxon>
        <taxon>Bacillati</taxon>
        <taxon>Actinomycetota</taxon>
        <taxon>Actinomycetes</taxon>
        <taxon>Pseudonocardiales</taxon>
        <taxon>Pseudonocardiaceae</taxon>
        <taxon>Pseudonocardia</taxon>
    </lineage>
</organism>
<evidence type="ECO:0000313" key="2">
    <source>
        <dbReference type="Proteomes" id="UP000505377"/>
    </source>
</evidence>
<keyword evidence="2" id="KW-1185">Reference proteome</keyword>
<sequence length="122" mass="13306">MRAIPVDTTRVRFIATGKHAARAVYAELSDGSRKRVPDSHDKDEQGRPMWVVDVMVDDPDAERAEIAAVKVASYEVPETRLGDEVRFLNLVAVPYVAQGTGRVALSFRADGIENTKPKAAAA</sequence>
<accession>A0A6M6JHM8</accession>
<reference evidence="1 2" key="1">
    <citation type="submission" date="2020-05" db="EMBL/GenBank/DDBJ databases">
        <authorList>
            <person name="Mo P."/>
        </authorList>
    </citation>
    <scope>NUCLEOTIDE SEQUENCE [LARGE SCALE GENOMIC DNA]</scope>
    <source>
        <strain evidence="1 2">Gen01</strain>
    </source>
</reference>